<feature type="signal peptide" evidence="16">
    <location>
        <begin position="1"/>
        <end position="24"/>
    </location>
</feature>
<keyword evidence="9 14" id="KW-0460">Magnesium</keyword>
<feature type="chain" id="PRO_5021376475" evidence="16">
    <location>
        <begin position="25"/>
        <end position="493"/>
    </location>
</feature>
<dbReference type="PANTHER" id="PTHR11596">
    <property type="entry name" value="ALKALINE PHOSPHATASE"/>
    <property type="match status" value="1"/>
</dbReference>
<evidence type="ECO:0000256" key="2">
    <source>
        <dbReference type="ARBA" id="ARBA00005984"/>
    </source>
</evidence>
<evidence type="ECO:0000256" key="6">
    <source>
        <dbReference type="ARBA" id="ARBA00022723"/>
    </source>
</evidence>
<dbReference type="Proteomes" id="UP000319148">
    <property type="component" value="Unassembled WGS sequence"/>
</dbReference>
<protein>
    <submittedName>
        <fullName evidence="17">Alkaline phosphatase</fullName>
    </submittedName>
</protein>
<evidence type="ECO:0000256" key="11">
    <source>
        <dbReference type="ARBA" id="ARBA00023180"/>
    </source>
</evidence>
<comment type="cofactor">
    <cofactor evidence="14">
        <name>Zn(2+)</name>
        <dbReference type="ChEBI" id="CHEBI:29105"/>
    </cofactor>
    <text evidence="14">Binds 2 Zn(2+) ions.</text>
</comment>
<keyword evidence="4" id="KW-0597">Phosphoprotein</keyword>
<dbReference type="PANTHER" id="PTHR11596:SF5">
    <property type="entry name" value="ALKALINE PHOSPHATASE"/>
    <property type="match status" value="1"/>
</dbReference>
<evidence type="ECO:0000256" key="10">
    <source>
        <dbReference type="ARBA" id="ARBA00023136"/>
    </source>
</evidence>
<proteinExistence type="inferred from homology"/>
<evidence type="ECO:0000256" key="13">
    <source>
        <dbReference type="PIRSR" id="PIRSR601952-1"/>
    </source>
</evidence>
<comment type="subcellular location">
    <subcellularLocation>
        <location evidence="1">Cell membrane</location>
        <topology evidence="1">Lipid-anchor</topology>
        <topology evidence="1">GPI-anchor</topology>
    </subcellularLocation>
</comment>
<dbReference type="RefSeq" id="WP_139939689.1">
    <property type="nucleotide sequence ID" value="NZ_JBHSYP010000003.1"/>
</dbReference>
<dbReference type="GO" id="GO:0005886">
    <property type="term" value="C:plasma membrane"/>
    <property type="evidence" value="ECO:0007669"/>
    <property type="project" value="UniProtKB-SubCell"/>
</dbReference>
<keyword evidence="3" id="KW-1003">Cell membrane</keyword>
<evidence type="ECO:0000256" key="16">
    <source>
        <dbReference type="SAM" id="SignalP"/>
    </source>
</evidence>
<dbReference type="PROSITE" id="PS51257">
    <property type="entry name" value="PROKAR_LIPOPROTEIN"/>
    <property type="match status" value="1"/>
</dbReference>
<evidence type="ECO:0000313" key="18">
    <source>
        <dbReference type="Proteomes" id="UP000319148"/>
    </source>
</evidence>
<keyword evidence="12" id="KW-0449">Lipoprotein</keyword>
<reference evidence="18" key="1">
    <citation type="submission" date="2019-06" db="EMBL/GenBank/DDBJ databases">
        <title>The complete genome of Emcibacter congregatus ZYLT.</title>
        <authorList>
            <person name="Zhao Z."/>
        </authorList>
    </citation>
    <scope>NUCLEOTIDE SEQUENCE [LARGE SCALE GENOMIC DNA]</scope>
    <source>
        <strain evidence="18">MCCC 1A06723</strain>
    </source>
</reference>
<dbReference type="PRINTS" id="PR00113">
    <property type="entry name" value="ALKPHPHTASE"/>
</dbReference>
<feature type="binding site" evidence="14">
    <location>
        <position position="323"/>
    </location>
    <ligand>
        <name>Zn(2+)</name>
        <dbReference type="ChEBI" id="CHEBI:29105"/>
        <label>2</label>
    </ligand>
</feature>
<dbReference type="SMART" id="SM00098">
    <property type="entry name" value="alkPPc"/>
    <property type="match status" value="1"/>
</dbReference>
<keyword evidence="7" id="KW-0378">Hydrolase</keyword>
<accession>A0A501PQ14</accession>
<evidence type="ECO:0000256" key="9">
    <source>
        <dbReference type="ARBA" id="ARBA00022842"/>
    </source>
</evidence>
<dbReference type="SUPFAM" id="SSF53649">
    <property type="entry name" value="Alkaline phosphatase-like"/>
    <property type="match status" value="1"/>
</dbReference>
<evidence type="ECO:0000256" key="8">
    <source>
        <dbReference type="ARBA" id="ARBA00022833"/>
    </source>
</evidence>
<organism evidence="17 18">
    <name type="scientific">Emcibacter nanhaiensis</name>
    <dbReference type="NCBI Taxonomy" id="1505037"/>
    <lineage>
        <taxon>Bacteria</taxon>
        <taxon>Pseudomonadati</taxon>
        <taxon>Pseudomonadota</taxon>
        <taxon>Alphaproteobacteria</taxon>
        <taxon>Emcibacterales</taxon>
        <taxon>Emcibacteraceae</taxon>
        <taxon>Emcibacter</taxon>
    </lineage>
</organism>
<comment type="cofactor">
    <cofactor evidence="14">
        <name>Mg(2+)</name>
        <dbReference type="ChEBI" id="CHEBI:18420"/>
    </cofactor>
    <text evidence="14">Binds 1 Mg(2+) ion.</text>
</comment>
<dbReference type="GO" id="GO:0004035">
    <property type="term" value="F:alkaline phosphatase activity"/>
    <property type="evidence" value="ECO:0007669"/>
    <property type="project" value="TreeGrafter"/>
</dbReference>
<evidence type="ECO:0000256" key="12">
    <source>
        <dbReference type="ARBA" id="ARBA00023288"/>
    </source>
</evidence>
<dbReference type="EMBL" id="VFIY01000005">
    <property type="protein sequence ID" value="TPD61876.1"/>
    <property type="molecule type" value="Genomic_DNA"/>
</dbReference>
<gene>
    <name evidence="17" type="ORF">FIV46_06610</name>
</gene>
<dbReference type="GO" id="GO:0046872">
    <property type="term" value="F:metal ion binding"/>
    <property type="evidence" value="ECO:0007669"/>
    <property type="project" value="UniProtKB-KW"/>
</dbReference>
<keyword evidence="10" id="KW-0472">Membrane</keyword>
<keyword evidence="6 14" id="KW-0479">Metal-binding</keyword>
<feature type="binding site" evidence="14">
    <location>
        <position position="327"/>
    </location>
    <ligand>
        <name>Zn(2+)</name>
        <dbReference type="ChEBI" id="CHEBI:29105"/>
        <label>2</label>
    </ligand>
</feature>
<keyword evidence="18" id="KW-1185">Reference proteome</keyword>
<feature type="binding site" evidence="14">
    <location>
        <position position="365"/>
    </location>
    <ligand>
        <name>Zn(2+)</name>
        <dbReference type="ChEBI" id="CHEBI:29105"/>
        <label>2</label>
    </ligand>
</feature>
<evidence type="ECO:0000256" key="7">
    <source>
        <dbReference type="ARBA" id="ARBA00022801"/>
    </source>
</evidence>
<dbReference type="OrthoDB" id="9794455at2"/>
<feature type="binding site" evidence="14">
    <location>
        <position position="161"/>
    </location>
    <ligand>
        <name>Mg(2+)</name>
        <dbReference type="ChEBI" id="CHEBI:18420"/>
    </ligand>
</feature>
<dbReference type="AlphaFoldDB" id="A0A501PQ14"/>
<evidence type="ECO:0000313" key="17">
    <source>
        <dbReference type="EMBL" id="TPD61876.1"/>
    </source>
</evidence>
<feature type="binding site" evidence="14">
    <location>
        <position position="48"/>
    </location>
    <ligand>
        <name>Zn(2+)</name>
        <dbReference type="ChEBI" id="CHEBI:29105"/>
        <label>2</label>
    </ligand>
</feature>
<keyword evidence="5" id="KW-0336">GPI-anchor</keyword>
<keyword evidence="8 14" id="KW-0862">Zinc</keyword>
<dbReference type="Gene3D" id="3.40.720.10">
    <property type="entry name" value="Alkaline Phosphatase, subunit A"/>
    <property type="match status" value="1"/>
</dbReference>
<evidence type="ECO:0000256" key="15">
    <source>
        <dbReference type="RuleBase" id="RU003946"/>
    </source>
</evidence>
<dbReference type="GO" id="GO:0098552">
    <property type="term" value="C:side of membrane"/>
    <property type="evidence" value="ECO:0007669"/>
    <property type="project" value="UniProtKB-KW"/>
</dbReference>
<name>A0A501PQ14_9PROT</name>
<dbReference type="CDD" id="cd16012">
    <property type="entry name" value="ALP"/>
    <property type="match status" value="1"/>
</dbReference>
<feature type="binding site" evidence="14">
    <location>
        <position position="455"/>
    </location>
    <ligand>
        <name>Zn(2+)</name>
        <dbReference type="ChEBI" id="CHEBI:29105"/>
        <label>2</label>
    </ligand>
</feature>
<dbReference type="FunFam" id="3.40.720.10:FF:000008">
    <property type="entry name" value="Alkaline phosphatase"/>
    <property type="match status" value="1"/>
</dbReference>
<evidence type="ECO:0000256" key="14">
    <source>
        <dbReference type="PIRSR" id="PIRSR601952-2"/>
    </source>
</evidence>
<sequence>MSLSRVLSRLGCAAVVTLSAAACAPEKQVTETPVMAAKPKNVILFIGDGMGVSTVTAIRIFEGQQRGMSGEENILSWETFPRVALSKTYNTNQQVPDSAGTATAMYTGVKTKAGVLGVGPEVIRADCASTPGTELETILELAEEQGLSTGVVTTARLTHATPGAAYAHISERDWEADSDMPQEQRDRGCKDIARQFLDFDKGDGIEVALGGGRRNFIPSTMTDPEYANKAGVRNDGRNLVQEWQAKHPDGAYVWNEQQFAAIDPATTNKLLGLFEPAHMQYDYDRKKDGGHEPSLAEMTEKAVKMLSKNDKGFFLMVEAGRIDHGHHAGRAAMALNDGVALNEAVKMADQLTSDEDTLIIVTADHSHTLMISGYPTRGNPILGKVVGNDEHGNPEKAYALMEDGKPYTTLGYLNGPGGIWPKDDDHYAREDLTDVDTTAPDFHQQALIPRESETHGGEDVAIYAKGAGAEKIGGVMEQNLIFDALKQALPSEK</sequence>
<feature type="binding site" evidence="14">
    <location>
        <position position="48"/>
    </location>
    <ligand>
        <name>Mg(2+)</name>
        <dbReference type="ChEBI" id="CHEBI:18420"/>
    </ligand>
</feature>
<comment type="similarity">
    <text evidence="2 15">Belongs to the alkaline phosphatase family.</text>
</comment>
<keyword evidence="16" id="KW-0732">Signal</keyword>
<dbReference type="PROSITE" id="PS00123">
    <property type="entry name" value="ALKALINE_PHOSPHATASE"/>
    <property type="match status" value="1"/>
</dbReference>
<evidence type="ECO:0000256" key="3">
    <source>
        <dbReference type="ARBA" id="ARBA00022475"/>
    </source>
</evidence>
<keyword evidence="11" id="KW-0325">Glycoprotein</keyword>
<feature type="binding site" evidence="14">
    <location>
        <position position="159"/>
    </location>
    <ligand>
        <name>Mg(2+)</name>
        <dbReference type="ChEBI" id="CHEBI:18420"/>
    </ligand>
</feature>
<dbReference type="Pfam" id="PF00245">
    <property type="entry name" value="Alk_phosphatase"/>
    <property type="match status" value="1"/>
</dbReference>
<evidence type="ECO:0000256" key="4">
    <source>
        <dbReference type="ARBA" id="ARBA00022553"/>
    </source>
</evidence>
<dbReference type="InterPro" id="IPR018299">
    <property type="entry name" value="Alkaline_phosphatase_AS"/>
</dbReference>
<evidence type="ECO:0000256" key="1">
    <source>
        <dbReference type="ARBA" id="ARBA00004609"/>
    </source>
</evidence>
<dbReference type="InterPro" id="IPR001952">
    <property type="entry name" value="Alkaline_phosphatase"/>
</dbReference>
<feature type="binding site" evidence="14">
    <location>
        <position position="364"/>
    </location>
    <ligand>
        <name>Zn(2+)</name>
        <dbReference type="ChEBI" id="CHEBI:29105"/>
        <label>2</label>
    </ligand>
</feature>
<feature type="active site" description="Phosphoserine intermediate" evidence="13">
    <location>
        <position position="98"/>
    </location>
</feature>
<feature type="binding site" evidence="14">
    <location>
        <position position="318"/>
    </location>
    <ligand>
        <name>Mg(2+)</name>
        <dbReference type="ChEBI" id="CHEBI:18420"/>
    </ligand>
</feature>
<dbReference type="InterPro" id="IPR017850">
    <property type="entry name" value="Alkaline_phosphatase_core_sf"/>
</dbReference>
<evidence type="ECO:0000256" key="5">
    <source>
        <dbReference type="ARBA" id="ARBA00022622"/>
    </source>
</evidence>
<comment type="caution">
    <text evidence="17">The sequence shown here is derived from an EMBL/GenBank/DDBJ whole genome shotgun (WGS) entry which is preliminary data.</text>
</comment>